<protein>
    <submittedName>
        <fullName evidence="2">Alkyl hydroperoxide reductase</fullName>
    </submittedName>
</protein>
<dbReference type="SUPFAM" id="SSF52833">
    <property type="entry name" value="Thioredoxin-like"/>
    <property type="match status" value="1"/>
</dbReference>
<name>A0A653E294_9PSED</name>
<dbReference type="EMBL" id="LR215729">
    <property type="protein sequence ID" value="VEV96850.1"/>
    <property type="molecule type" value="Genomic_DNA"/>
</dbReference>
<organism evidence="2">
    <name type="scientific">Pseudomonas marincola</name>
    <dbReference type="NCBI Taxonomy" id="437900"/>
    <lineage>
        <taxon>Bacteria</taxon>
        <taxon>Pseudomonadati</taxon>
        <taxon>Pseudomonadota</taxon>
        <taxon>Gammaproteobacteria</taxon>
        <taxon>Pseudomonadales</taxon>
        <taxon>Pseudomonadaceae</taxon>
        <taxon>Pseudomonas</taxon>
    </lineage>
</organism>
<dbReference type="GO" id="GO:0016209">
    <property type="term" value="F:antioxidant activity"/>
    <property type="evidence" value="ECO:0007669"/>
    <property type="project" value="InterPro"/>
</dbReference>
<dbReference type="Pfam" id="PF00578">
    <property type="entry name" value="AhpC-TSA"/>
    <property type="match status" value="1"/>
</dbReference>
<dbReference type="InterPro" id="IPR013766">
    <property type="entry name" value="Thioredoxin_domain"/>
</dbReference>
<dbReference type="Gene3D" id="3.40.30.10">
    <property type="entry name" value="Glutaredoxin"/>
    <property type="match status" value="1"/>
</dbReference>
<accession>A0A653E294</accession>
<sequence length="171" mass="19012">MTTLIPRQPVPELNVSLMPEGQWQLNSPAPEHFTLLVFYRGLHCPLCRKSLQELNGLIERFNALGVSVLALSTDSHERAEKTQQTWTIGKVPLGYGVSIEEARNWGLFVSTGKGEKEPALFGEPGVFLVRPDGTLYMSAVNTMPFARPHFDEILGAIEYVINNDYPARGEA</sequence>
<dbReference type="InterPro" id="IPR000866">
    <property type="entry name" value="AhpC/TSA"/>
</dbReference>
<reference evidence="2" key="1">
    <citation type="submission" date="2019-02" db="EMBL/GenBank/DDBJ databases">
        <authorList>
            <consortium name="Genoscope - CEA"/>
            <person name="William W."/>
        </authorList>
    </citation>
    <scope>NUCLEOTIDE SEQUENCE [LARGE SCALE GENOMIC DNA]</scope>
    <source>
        <strain evidence="2">YSy11</strain>
    </source>
</reference>
<feature type="domain" description="Thioredoxin" evidence="1">
    <location>
        <begin position="4"/>
        <end position="162"/>
    </location>
</feature>
<proteinExistence type="predicted"/>
<dbReference type="RefSeq" id="WP_150548067.1">
    <property type="nucleotide sequence ID" value="NZ_LR215729.2"/>
</dbReference>
<gene>
    <name evidence="2" type="ORF">PMYSY11_1804</name>
</gene>
<dbReference type="AlphaFoldDB" id="A0A653E294"/>
<dbReference type="InterPro" id="IPR036249">
    <property type="entry name" value="Thioredoxin-like_sf"/>
</dbReference>
<evidence type="ECO:0000313" key="2">
    <source>
        <dbReference type="EMBL" id="VEV96850.1"/>
    </source>
</evidence>
<dbReference type="GO" id="GO:0016491">
    <property type="term" value="F:oxidoreductase activity"/>
    <property type="evidence" value="ECO:0007669"/>
    <property type="project" value="InterPro"/>
</dbReference>
<evidence type="ECO:0000259" key="1">
    <source>
        <dbReference type="PROSITE" id="PS51352"/>
    </source>
</evidence>
<dbReference type="PROSITE" id="PS51352">
    <property type="entry name" value="THIOREDOXIN_2"/>
    <property type="match status" value="1"/>
</dbReference>